<keyword evidence="3" id="KW-1185">Reference proteome</keyword>
<evidence type="ECO:0000313" key="2">
    <source>
        <dbReference type="EMBL" id="GAA3920777.1"/>
    </source>
</evidence>
<accession>A0ABP7MF11</accession>
<evidence type="ECO:0000313" key="3">
    <source>
        <dbReference type="Proteomes" id="UP001499909"/>
    </source>
</evidence>
<dbReference type="EMBL" id="BAABDH010000004">
    <property type="protein sequence ID" value="GAA3920777.1"/>
    <property type="molecule type" value="Genomic_DNA"/>
</dbReference>
<protein>
    <submittedName>
        <fullName evidence="2">Uncharacterized protein</fullName>
    </submittedName>
</protein>
<organism evidence="2 3">
    <name type="scientific">Hymenobacter algoricola</name>
    <dbReference type="NCBI Taxonomy" id="486267"/>
    <lineage>
        <taxon>Bacteria</taxon>
        <taxon>Pseudomonadati</taxon>
        <taxon>Bacteroidota</taxon>
        <taxon>Cytophagia</taxon>
        <taxon>Cytophagales</taxon>
        <taxon>Hymenobacteraceae</taxon>
        <taxon>Hymenobacter</taxon>
    </lineage>
</organism>
<gene>
    <name evidence="2" type="ORF">GCM10022406_03890</name>
</gene>
<comment type="caution">
    <text evidence="2">The sequence shown here is derived from an EMBL/GenBank/DDBJ whole genome shotgun (WGS) entry which is preliminary data.</text>
</comment>
<sequence>MFRSLYPLHRLLATSFLLVFVNVFVGQCYCATLNPVLAAPMPVAKATPAPKPSHPGCHGHGKSTAKQPAKAQHCHDTKSSGSSGKSSCCKDNSAAILKSLTTPGEKQLLTCSPALLPASNDHFFRPGAGQWDRTHAVVLVLREHLPPKIPDIRIFIQSLTV</sequence>
<dbReference type="Proteomes" id="UP001499909">
    <property type="component" value="Unassembled WGS sequence"/>
</dbReference>
<evidence type="ECO:0000256" key="1">
    <source>
        <dbReference type="SAM" id="MobiDB-lite"/>
    </source>
</evidence>
<feature type="compositionally biased region" description="Low complexity" evidence="1">
    <location>
        <begin position="79"/>
        <end position="88"/>
    </location>
</feature>
<proteinExistence type="predicted"/>
<reference evidence="3" key="1">
    <citation type="journal article" date="2019" name="Int. J. Syst. Evol. Microbiol.">
        <title>The Global Catalogue of Microorganisms (GCM) 10K type strain sequencing project: providing services to taxonomists for standard genome sequencing and annotation.</title>
        <authorList>
            <consortium name="The Broad Institute Genomics Platform"/>
            <consortium name="The Broad Institute Genome Sequencing Center for Infectious Disease"/>
            <person name="Wu L."/>
            <person name="Ma J."/>
        </authorList>
    </citation>
    <scope>NUCLEOTIDE SEQUENCE [LARGE SCALE GENOMIC DNA]</scope>
    <source>
        <strain evidence="3">JCM 17214</strain>
    </source>
</reference>
<name>A0ABP7MF11_9BACT</name>
<feature type="region of interest" description="Disordered" evidence="1">
    <location>
        <begin position="45"/>
        <end position="88"/>
    </location>
</feature>